<name>A0ABQ6E2L8_9GAMM</name>
<dbReference type="EMBL" id="BSPQ01000013">
    <property type="protein sequence ID" value="GLS91463.1"/>
    <property type="molecule type" value="Genomic_DNA"/>
</dbReference>
<evidence type="ECO:0008006" key="3">
    <source>
        <dbReference type="Google" id="ProtNLM"/>
    </source>
</evidence>
<accession>A0ABQ6E2L8</accession>
<dbReference type="RefSeq" id="WP_284204575.1">
    <property type="nucleotide sequence ID" value="NZ_BSPQ01000013.1"/>
</dbReference>
<evidence type="ECO:0000313" key="1">
    <source>
        <dbReference type="EMBL" id="GLS91463.1"/>
    </source>
</evidence>
<organism evidence="1 2">
    <name type="scientific">Psychromonas marina</name>
    <dbReference type="NCBI Taxonomy" id="88364"/>
    <lineage>
        <taxon>Bacteria</taxon>
        <taxon>Pseudomonadati</taxon>
        <taxon>Pseudomonadota</taxon>
        <taxon>Gammaproteobacteria</taxon>
        <taxon>Alteromonadales</taxon>
        <taxon>Psychromonadaceae</taxon>
        <taxon>Psychromonas</taxon>
    </lineage>
</organism>
<protein>
    <recommendedName>
        <fullName evidence="3">Antibiotic biosynthesis monooxygenase</fullName>
    </recommendedName>
</protein>
<keyword evidence="2" id="KW-1185">Reference proteome</keyword>
<dbReference type="SUPFAM" id="SSF54909">
    <property type="entry name" value="Dimeric alpha+beta barrel"/>
    <property type="match status" value="1"/>
</dbReference>
<reference evidence="2" key="1">
    <citation type="journal article" date="2019" name="Int. J. Syst. Evol. Microbiol.">
        <title>The Global Catalogue of Microorganisms (GCM) 10K type strain sequencing project: providing services to taxonomists for standard genome sequencing and annotation.</title>
        <authorList>
            <consortium name="The Broad Institute Genomics Platform"/>
            <consortium name="The Broad Institute Genome Sequencing Center for Infectious Disease"/>
            <person name="Wu L."/>
            <person name="Ma J."/>
        </authorList>
    </citation>
    <scope>NUCLEOTIDE SEQUENCE [LARGE SCALE GENOMIC DNA]</scope>
    <source>
        <strain evidence="2">NBRC 103166</strain>
    </source>
</reference>
<gene>
    <name evidence="1" type="primary">yqjZ</name>
    <name evidence="1" type="ORF">GCM10007916_25320</name>
</gene>
<proteinExistence type="predicted"/>
<dbReference type="InterPro" id="IPR052936">
    <property type="entry name" value="Jasmonate_Hydroxylase-like"/>
</dbReference>
<evidence type="ECO:0000313" key="2">
    <source>
        <dbReference type="Proteomes" id="UP001157353"/>
    </source>
</evidence>
<dbReference type="InterPro" id="IPR011008">
    <property type="entry name" value="Dimeric_a/b-barrel"/>
</dbReference>
<dbReference type="Proteomes" id="UP001157353">
    <property type="component" value="Unassembled WGS sequence"/>
</dbReference>
<dbReference type="PANTHER" id="PTHR37811:SF2">
    <property type="entry name" value="ABM DOMAIN-CONTAINING PROTEIN"/>
    <property type="match status" value="1"/>
</dbReference>
<comment type="caution">
    <text evidence="1">The sequence shown here is derived from an EMBL/GenBank/DDBJ whole genome shotgun (WGS) entry which is preliminary data.</text>
</comment>
<sequence length="97" mass="11421">MFAVIFRAKPGVQDSQYIETVTKMRDLAFEKYGCLDFVAVTEGDQEIAISYWQSELAIKRWKSDAEHTLAQDLGRAKWYESYIVQVVEIKREYKYNL</sequence>
<dbReference type="PANTHER" id="PTHR37811">
    <property type="entry name" value="BLL5343 PROTEIN"/>
    <property type="match status" value="1"/>
</dbReference>
<dbReference type="Gene3D" id="3.30.70.100">
    <property type="match status" value="1"/>
</dbReference>